<sequence length="465" mass="47530">MASDIVETEGLDPNFVAPSLLDETTELAEESGNAPEWQALPEIVSSQARSVKVLIAAQIFGSFGMGASASVAILLAQSVIDSEALAGVARTSLTLGAAVFGIPLAILATRRGRRFSLSSGWALGAVGALVLVLAAILSSAVLLIAGMLLFGAGTATGLQTRFSATDMALPKKRGRTLSYVVWFGLFGSVLGPNLGFPGEYVARWLGLPLLAGAFVLAALLLAVAAVLTLVFLRPDPLKVAQSHHAAAARVAAGANPVPATTVPSKKRGAFRTVLPAIWSIPTARFALIAVVVSHVSMVSLMTMTPVFMEMNGATVTLVGITISVHVLGMFAFAPLVGWASDRLGAPAVIVIGQVIFLGSAIAAIVIGPESTMLTPSLFLLGLGWSCGTVPGSILLSSSVPTEIRTTSQGVVDAVMNAVAALAALCSGPVFVLIGFSGLAIGVIILAAIVLATALVLPRAAWLPRS</sequence>
<comment type="subcellular location">
    <subcellularLocation>
        <location evidence="1">Cell membrane</location>
        <topology evidence="1">Multi-pass membrane protein</topology>
    </subcellularLocation>
</comment>
<keyword evidence="2 5" id="KW-0812">Transmembrane</keyword>
<dbReference type="Pfam" id="PF07690">
    <property type="entry name" value="MFS_1"/>
    <property type="match status" value="1"/>
</dbReference>
<evidence type="ECO:0000256" key="2">
    <source>
        <dbReference type="ARBA" id="ARBA00022692"/>
    </source>
</evidence>
<dbReference type="RefSeq" id="WP_205110963.1">
    <property type="nucleotide sequence ID" value="NZ_BAAAHT010000001.1"/>
</dbReference>
<dbReference type="PROSITE" id="PS50850">
    <property type="entry name" value="MFS"/>
    <property type="match status" value="1"/>
</dbReference>
<dbReference type="PANTHER" id="PTHR23534">
    <property type="entry name" value="MFS PERMEASE"/>
    <property type="match status" value="1"/>
</dbReference>
<proteinExistence type="predicted"/>
<feature type="transmembrane region" description="Helical" evidence="5">
    <location>
        <begin position="53"/>
        <end position="76"/>
    </location>
</feature>
<feature type="transmembrane region" description="Helical" evidence="5">
    <location>
        <begin position="143"/>
        <end position="164"/>
    </location>
</feature>
<feature type="transmembrane region" description="Helical" evidence="5">
    <location>
        <begin position="120"/>
        <end position="137"/>
    </location>
</feature>
<dbReference type="EMBL" id="JAFBBU010000001">
    <property type="protein sequence ID" value="MBM7473461.1"/>
    <property type="molecule type" value="Genomic_DNA"/>
</dbReference>
<feature type="transmembrane region" description="Helical" evidence="5">
    <location>
        <begin position="315"/>
        <end position="336"/>
    </location>
</feature>
<evidence type="ECO:0000256" key="4">
    <source>
        <dbReference type="ARBA" id="ARBA00023136"/>
    </source>
</evidence>
<evidence type="ECO:0000313" key="7">
    <source>
        <dbReference type="EMBL" id="MBM7473461.1"/>
    </source>
</evidence>
<comment type="caution">
    <text evidence="7">The sequence shown here is derived from an EMBL/GenBank/DDBJ whole genome shotgun (WGS) entry which is preliminary data.</text>
</comment>
<keyword evidence="4 5" id="KW-0472">Membrane</keyword>
<feature type="transmembrane region" description="Helical" evidence="5">
    <location>
        <begin position="176"/>
        <end position="195"/>
    </location>
</feature>
<dbReference type="Proteomes" id="UP000776164">
    <property type="component" value="Unassembled WGS sequence"/>
</dbReference>
<evidence type="ECO:0000256" key="1">
    <source>
        <dbReference type="ARBA" id="ARBA00004651"/>
    </source>
</evidence>
<feature type="transmembrane region" description="Helical" evidence="5">
    <location>
        <begin position="343"/>
        <end position="366"/>
    </location>
</feature>
<feature type="transmembrane region" description="Helical" evidence="5">
    <location>
        <begin position="437"/>
        <end position="456"/>
    </location>
</feature>
<organism evidence="7 8">
    <name type="scientific">Subtercola frigoramans</name>
    <dbReference type="NCBI Taxonomy" id="120298"/>
    <lineage>
        <taxon>Bacteria</taxon>
        <taxon>Bacillati</taxon>
        <taxon>Actinomycetota</taxon>
        <taxon>Actinomycetes</taxon>
        <taxon>Micrococcales</taxon>
        <taxon>Microbacteriaceae</taxon>
        <taxon>Subtercola</taxon>
    </lineage>
</organism>
<feature type="transmembrane region" description="Helical" evidence="5">
    <location>
        <begin position="207"/>
        <end position="232"/>
    </location>
</feature>
<keyword evidence="8" id="KW-1185">Reference proteome</keyword>
<protein>
    <submittedName>
        <fullName evidence="7">MFS family permease</fullName>
    </submittedName>
</protein>
<evidence type="ECO:0000259" key="6">
    <source>
        <dbReference type="PROSITE" id="PS50850"/>
    </source>
</evidence>
<gene>
    <name evidence="7" type="ORF">JOE66_003095</name>
</gene>
<accession>A0ABS2LAF2</accession>
<dbReference type="SUPFAM" id="SSF103473">
    <property type="entry name" value="MFS general substrate transporter"/>
    <property type="match status" value="1"/>
</dbReference>
<feature type="transmembrane region" description="Helical" evidence="5">
    <location>
        <begin position="88"/>
        <end position="108"/>
    </location>
</feature>
<evidence type="ECO:0000313" key="8">
    <source>
        <dbReference type="Proteomes" id="UP000776164"/>
    </source>
</evidence>
<name>A0ABS2LAF2_9MICO</name>
<evidence type="ECO:0000256" key="5">
    <source>
        <dbReference type="SAM" id="Phobius"/>
    </source>
</evidence>
<feature type="domain" description="Major facilitator superfamily (MFS) profile" evidence="6">
    <location>
        <begin position="50"/>
        <end position="460"/>
    </location>
</feature>
<feature type="transmembrane region" description="Helical" evidence="5">
    <location>
        <begin position="409"/>
        <end position="431"/>
    </location>
</feature>
<dbReference type="InterPro" id="IPR036259">
    <property type="entry name" value="MFS_trans_sf"/>
</dbReference>
<dbReference type="PANTHER" id="PTHR23534:SF1">
    <property type="entry name" value="MAJOR FACILITATOR SUPERFAMILY PROTEIN"/>
    <property type="match status" value="1"/>
</dbReference>
<evidence type="ECO:0000256" key="3">
    <source>
        <dbReference type="ARBA" id="ARBA00022989"/>
    </source>
</evidence>
<dbReference type="InterPro" id="IPR020846">
    <property type="entry name" value="MFS_dom"/>
</dbReference>
<dbReference type="Gene3D" id="1.20.1250.20">
    <property type="entry name" value="MFS general substrate transporter like domains"/>
    <property type="match status" value="1"/>
</dbReference>
<keyword evidence="3 5" id="KW-1133">Transmembrane helix</keyword>
<feature type="transmembrane region" description="Helical" evidence="5">
    <location>
        <begin position="378"/>
        <end position="397"/>
    </location>
</feature>
<reference evidence="7 8" key="1">
    <citation type="submission" date="2021-01" db="EMBL/GenBank/DDBJ databases">
        <title>Sequencing the genomes of 1000 actinobacteria strains.</title>
        <authorList>
            <person name="Klenk H.-P."/>
        </authorList>
    </citation>
    <scope>NUCLEOTIDE SEQUENCE [LARGE SCALE GENOMIC DNA]</scope>
    <source>
        <strain evidence="7 8">DSM 13057</strain>
    </source>
</reference>
<dbReference type="InterPro" id="IPR011701">
    <property type="entry name" value="MFS"/>
</dbReference>